<reference evidence="2" key="1">
    <citation type="journal article" date="2021" name="PeerJ">
        <title>Extensive microbial diversity within the chicken gut microbiome revealed by metagenomics and culture.</title>
        <authorList>
            <person name="Gilroy R."/>
            <person name="Ravi A."/>
            <person name="Getino M."/>
            <person name="Pursley I."/>
            <person name="Horton D.L."/>
            <person name="Alikhan N.F."/>
            <person name="Baker D."/>
            <person name="Gharbi K."/>
            <person name="Hall N."/>
            <person name="Watson M."/>
            <person name="Adriaenssens E.M."/>
            <person name="Foster-Nyarko E."/>
            <person name="Jarju S."/>
            <person name="Secka A."/>
            <person name="Antonio M."/>
            <person name="Oren A."/>
            <person name="Chaudhuri R.R."/>
            <person name="La Ragione R."/>
            <person name="Hildebrand F."/>
            <person name="Pallen M.J."/>
        </authorList>
    </citation>
    <scope>NUCLEOTIDE SEQUENCE</scope>
    <source>
        <strain evidence="2">CHK188-5543</strain>
    </source>
</reference>
<dbReference type="PROSITE" id="PS51832">
    <property type="entry name" value="HD_GYP"/>
    <property type="match status" value="1"/>
</dbReference>
<evidence type="ECO:0000313" key="3">
    <source>
        <dbReference type="Proteomes" id="UP000886800"/>
    </source>
</evidence>
<dbReference type="SMART" id="SM00471">
    <property type="entry name" value="HDc"/>
    <property type="match status" value="2"/>
</dbReference>
<dbReference type="PANTHER" id="PTHR45228">
    <property type="entry name" value="CYCLIC DI-GMP PHOSPHODIESTERASE TM_0186-RELATED"/>
    <property type="match status" value="1"/>
</dbReference>
<protein>
    <submittedName>
        <fullName evidence="2">HD domain-containing protein</fullName>
    </submittedName>
</protein>
<dbReference type="AlphaFoldDB" id="A0A9D1WQ30"/>
<dbReference type="Pfam" id="PF13487">
    <property type="entry name" value="HD_5"/>
    <property type="match status" value="1"/>
</dbReference>
<dbReference type="InterPro" id="IPR006674">
    <property type="entry name" value="HD_domain"/>
</dbReference>
<proteinExistence type="predicted"/>
<dbReference type="Pfam" id="PF01966">
    <property type="entry name" value="HD"/>
    <property type="match status" value="1"/>
</dbReference>
<sequence length="424" mass="47348">MLRCDQLLTIAIRTLQRMNLQFADHAVRVAYGLMRILDGEPGFSQEEVDRLACTALFHDIGLLHDDEDADMLQRESAAEWAHPRYAYVYLKRLGPFPQEATIIRYHHSGSLEIEDSGLPDHLKLAANYLLALDTFDLFRVNDPSLTLEEAAGLLEELEPERYDRRAVEAVVDLAHAASGNPWTQEQVWEKLLGRLGEMPLTSGQLGDLFHVLMSAIDFRNHFTVAHSFVAEHVSDLLAGWCGLDSAGREDVHLGSVLHDLGKAAIPARILDGPHPLPAKDWEIMKSHVVLTGEILHGCVSEAVYRIAVRHHESWDVQGYPLGLGKADLTLPECIVHAADIFSALSEARSYKPPYPLTEVVEIIQGLNAQGKLHPQVAAAILAHQEELYAQVQQVTAQAWQIHEEISREFLAMARGTVRRPYFAV</sequence>
<organism evidence="2 3">
    <name type="scientific">Candidatus Anaerotruncus excrementipullorum</name>
    <dbReference type="NCBI Taxonomy" id="2838465"/>
    <lineage>
        <taxon>Bacteria</taxon>
        <taxon>Bacillati</taxon>
        <taxon>Bacillota</taxon>
        <taxon>Clostridia</taxon>
        <taxon>Eubacteriales</taxon>
        <taxon>Oscillospiraceae</taxon>
        <taxon>Anaerotruncus</taxon>
    </lineage>
</organism>
<dbReference type="CDD" id="cd00077">
    <property type="entry name" value="HDc"/>
    <property type="match status" value="2"/>
</dbReference>
<dbReference type="SUPFAM" id="SSF109604">
    <property type="entry name" value="HD-domain/PDEase-like"/>
    <property type="match status" value="2"/>
</dbReference>
<name>A0A9D1WQ30_9FIRM</name>
<dbReference type="InterPro" id="IPR052020">
    <property type="entry name" value="Cyclic_di-GMP/3'3'-cGAMP_PDE"/>
</dbReference>
<evidence type="ECO:0000259" key="1">
    <source>
        <dbReference type="PROSITE" id="PS51832"/>
    </source>
</evidence>
<gene>
    <name evidence="2" type="ORF">H9736_01985</name>
</gene>
<dbReference type="InterPro" id="IPR037522">
    <property type="entry name" value="HD_GYP_dom"/>
</dbReference>
<dbReference type="Proteomes" id="UP000886800">
    <property type="component" value="Unassembled WGS sequence"/>
</dbReference>
<comment type="caution">
    <text evidence="2">The sequence shown here is derived from an EMBL/GenBank/DDBJ whole genome shotgun (WGS) entry which is preliminary data.</text>
</comment>
<feature type="domain" description="HD-GYP" evidence="1">
    <location>
        <begin position="201"/>
        <end position="396"/>
    </location>
</feature>
<dbReference type="EMBL" id="DXES01000040">
    <property type="protein sequence ID" value="HIX64999.1"/>
    <property type="molecule type" value="Genomic_DNA"/>
</dbReference>
<dbReference type="InterPro" id="IPR003607">
    <property type="entry name" value="HD/PDEase_dom"/>
</dbReference>
<accession>A0A9D1WQ30</accession>
<dbReference type="Gene3D" id="1.10.3210.10">
    <property type="entry name" value="Hypothetical protein af1432"/>
    <property type="match status" value="2"/>
</dbReference>
<reference evidence="2" key="2">
    <citation type="submission" date="2021-04" db="EMBL/GenBank/DDBJ databases">
        <authorList>
            <person name="Gilroy R."/>
        </authorList>
    </citation>
    <scope>NUCLEOTIDE SEQUENCE</scope>
    <source>
        <strain evidence="2">CHK188-5543</strain>
    </source>
</reference>
<dbReference type="PANTHER" id="PTHR45228:SF5">
    <property type="entry name" value="CYCLIC DI-GMP PHOSPHODIESTERASE VC_1348-RELATED"/>
    <property type="match status" value="1"/>
</dbReference>
<evidence type="ECO:0000313" key="2">
    <source>
        <dbReference type="EMBL" id="HIX64999.1"/>
    </source>
</evidence>